<feature type="transmembrane region" description="Helical" evidence="1">
    <location>
        <begin position="50"/>
        <end position="73"/>
    </location>
</feature>
<gene>
    <name evidence="2" type="ORF">C492_09410</name>
</gene>
<organism evidence="2 3">
    <name type="scientific">Natronococcus jeotgali DSM 18795</name>
    <dbReference type="NCBI Taxonomy" id="1227498"/>
    <lineage>
        <taxon>Archaea</taxon>
        <taxon>Methanobacteriati</taxon>
        <taxon>Methanobacteriota</taxon>
        <taxon>Stenosarchaea group</taxon>
        <taxon>Halobacteria</taxon>
        <taxon>Halobacteriales</taxon>
        <taxon>Natrialbaceae</taxon>
        <taxon>Natronococcus</taxon>
    </lineage>
</organism>
<name>L9XIH1_9EURY</name>
<dbReference type="STRING" id="1227498.C492_09410"/>
<protein>
    <submittedName>
        <fullName evidence="2">Uncharacterized protein</fullName>
    </submittedName>
</protein>
<dbReference type="AlphaFoldDB" id="L9XIH1"/>
<reference evidence="2 3" key="1">
    <citation type="journal article" date="2014" name="PLoS Genet.">
        <title>Phylogenetically driven sequencing of extremely halophilic archaea reveals strategies for static and dynamic osmo-response.</title>
        <authorList>
            <person name="Becker E.A."/>
            <person name="Seitzer P.M."/>
            <person name="Tritt A."/>
            <person name="Larsen D."/>
            <person name="Krusor M."/>
            <person name="Yao A.I."/>
            <person name="Wu D."/>
            <person name="Madern D."/>
            <person name="Eisen J.A."/>
            <person name="Darling A.E."/>
            <person name="Facciotti M.T."/>
        </authorList>
    </citation>
    <scope>NUCLEOTIDE SEQUENCE [LARGE SCALE GENOMIC DNA]</scope>
    <source>
        <strain evidence="2 3">DSM 18795</strain>
    </source>
</reference>
<keyword evidence="1" id="KW-0472">Membrane</keyword>
<proteinExistence type="predicted"/>
<evidence type="ECO:0000313" key="3">
    <source>
        <dbReference type="Proteomes" id="UP000011531"/>
    </source>
</evidence>
<comment type="caution">
    <text evidence="2">The sequence shown here is derived from an EMBL/GenBank/DDBJ whole genome shotgun (WGS) entry which is preliminary data.</text>
</comment>
<evidence type="ECO:0000313" key="2">
    <source>
        <dbReference type="EMBL" id="ELY61524.1"/>
    </source>
</evidence>
<sequence>MFEVESTTSIYSGILRMTDFVTRVPIFAVDMNLVAAESTFDMVRKEMIRLAFETFLSLFLRVLCISSTAAFILGLRSEGVFRF</sequence>
<evidence type="ECO:0000256" key="1">
    <source>
        <dbReference type="SAM" id="Phobius"/>
    </source>
</evidence>
<keyword evidence="1" id="KW-1133">Transmembrane helix</keyword>
<accession>L9XIH1</accession>
<dbReference type="Proteomes" id="UP000011531">
    <property type="component" value="Unassembled WGS sequence"/>
</dbReference>
<dbReference type="EMBL" id="AOIA01000084">
    <property type="protein sequence ID" value="ELY61524.1"/>
    <property type="molecule type" value="Genomic_DNA"/>
</dbReference>
<keyword evidence="3" id="KW-1185">Reference proteome</keyword>
<keyword evidence="1" id="KW-0812">Transmembrane</keyword>